<keyword evidence="7" id="KW-0325">Glycoprotein</keyword>
<evidence type="ECO:0000259" key="9">
    <source>
        <dbReference type="PROSITE" id="PS50011"/>
    </source>
</evidence>
<keyword evidence="11" id="KW-1185">Reference proteome</keyword>
<reference evidence="10" key="1">
    <citation type="submission" date="2017-07" db="EMBL/GenBank/DDBJ databases">
        <title>Taro Niue Genome Assembly and Annotation.</title>
        <authorList>
            <person name="Atibalentja N."/>
            <person name="Keating K."/>
            <person name="Fields C.J."/>
        </authorList>
    </citation>
    <scope>NUCLEOTIDE SEQUENCE</scope>
    <source>
        <strain evidence="10">Niue_2</strain>
        <tissue evidence="10">Leaf</tissue>
    </source>
</reference>
<keyword evidence="2" id="KW-0808">Transferase</keyword>
<name>A0A843W0R9_COLES</name>
<dbReference type="SUPFAM" id="SSF56112">
    <property type="entry name" value="Protein kinase-like (PK-like)"/>
    <property type="match status" value="1"/>
</dbReference>
<keyword evidence="2" id="KW-0418">Kinase</keyword>
<keyword evidence="4" id="KW-0732">Signal</keyword>
<evidence type="ECO:0000256" key="3">
    <source>
        <dbReference type="ARBA" id="ARBA00022692"/>
    </source>
</evidence>
<dbReference type="EMBL" id="NMUH01003269">
    <property type="protein sequence ID" value="MQM04713.1"/>
    <property type="molecule type" value="Genomic_DNA"/>
</dbReference>
<keyword evidence="5" id="KW-1133">Transmembrane helix</keyword>
<dbReference type="Pfam" id="PF00069">
    <property type="entry name" value="Pkinase"/>
    <property type="match status" value="1"/>
</dbReference>
<evidence type="ECO:0000313" key="11">
    <source>
        <dbReference type="Proteomes" id="UP000652761"/>
    </source>
</evidence>
<dbReference type="Proteomes" id="UP000652761">
    <property type="component" value="Unassembled WGS sequence"/>
</dbReference>
<gene>
    <name evidence="10" type="ORF">Taro_037519</name>
</gene>
<evidence type="ECO:0000313" key="10">
    <source>
        <dbReference type="EMBL" id="MQM04713.1"/>
    </source>
</evidence>
<dbReference type="PANTHER" id="PTHR27009">
    <property type="entry name" value="RUST RESISTANCE KINASE LR10-RELATED"/>
    <property type="match status" value="1"/>
</dbReference>
<feature type="region of interest" description="Disordered" evidence="8">
    <location>
        <begin position="120"/>
        <end position="144"/>
    </location>
</feature>
<feature type="domain" description="Protein kinase" evidence="9">
    <location>
        <begin position="1"/>
        <end position="128"/>
    </location>
</feature>
<organism evidence="10 11">
    <name type="scientific">Colocasia esculenta</name>
    <name type="common">Wild taro</name>
    <name type="synonym">Arum esculentum</name>
    <dbReference type="NCBI Taxonomy" id="4460"/>
    <lineage>
        <taxon>Eukaryota</taxon>
        <taxon>Viridiplantae</taxon>
        <taxon>Streptophyta</taxon>
        <taxon>Embryophyta</taxon>
        <taxon>Tracheophyta</taxon>
        <taxon>Spermatophyta</taxon>
        <taxon>Magnoliopsida</taxon>
        <taxon>Liliopsida</taxon>
        <taxon>Araceae</taxon>
        <taxon>Aroideae</taxon>
        <taxon>Colocasieae</taxon>
        <taxon>Colocasia</taxon>
    </lineage>
</organism>
<evidence type="ECO:0000256" key="2">
    <source>
        <dbReference type="ARBA" id="ARBA00022527"/>
    </source>
</evidence>
<evidence type="ECO:0000256" key="8">
    <source>
        <dbReference type="SAM" id="MobiDB-lite"/>
    </source>
</evidence>
<dbReference type="InterPro" id="IPR000719">
    <property type="entry name" value="Prot_kinase_dom"/>
</dbReference>
<dbReference type="InterPro" id="IPR045874">
    <property type="entry name" value="LRK10/LRL21-25-like"/>
</dbReference>
<dbReference type="OrthoDB" id="652016at2759"/>
<accession>A0A843W0R9</accession>
<dbReference type="InterPro" id="IPR011009">
    <property type="entry name" value="Kinase-like_dom_sf"/>
</dbReference>
<dbReference type="GO" id="GO:0005524">
    <property type="term" value="F:ATP binding"/>
    <property type="evidence" value="ECO:0007669"/>
    <property type="project" value="InterPro"/>
</dbReference>
<evidence type="ECO:0000256" key="7">
    <source>
        <dbReference type="ARBA" id="ARBA00023180"/>
    </source>
</evidence>
<comment type="subcellular location">
    <subcellularLocation>
        <location evidence="1">Membrane</location>
        <topology evidence="1">Single-pass type I membrane protein</topology>
    </subcellularLocation>
</comment>
<proteinExistence type="predicted"/>
<keyword evidence="6" id="KW-0472">Membrane</keyword>
<dbReference type="GO" id="GO:0004674">
    <property type="term" value="F:protein serine/threonine kinase activity"/>
    <property type="evidence" value="ECO:0007669"/>
    <property type="project" value="UniProtKB-KW"/>
</dbReference>
<evidence type="ECO:0000256" key="1">
    <source>
        <dbReference type="ARBA" id="ARBA00004479"/>
    </source>
</evidence>
<dbReference type="GO" id="GO:0016020">
    <property type="term" value="C:membrane"/>
    <property type="evidence" value="ECO:0007669"/>
    <property type="project" value="UniProtKB-SubCell"/>
</dbReference>
<dbReference type="PROSITE" id="PS50011">
    <property type="entry name" value="PROTEIN_KINASE_DOM"/>
    <property type="match status" value="1"/>
</dbReference>
<evidence type="ECO:0000256" key="6">
    <source>
        <dbReference type="ARBA" id="ARBA00023136"/>
    </source>
</evidence>
<sequence>MAGTRGTVGYIAPEVFSRNFGVISTKSDVYSYGMMLMEMVSQRKNVDAGLDSTSEVYFPHFVYEQLVNLGHPGIPELTDEMEEIAKKMIVIGLWCIQTNPRSRPSMSNIVEMLQGNSDGLQLPPKPYLSSPTVSRNTSSNTQSI</sequence>
<keyword evidence="3" id="KW-0812">Transmembrane</keyword>
<dbReference type="AlphaFoldDB" id="A0A843W0R9"/>
<keyword evidence="2" id="KW-0723">Serine/threonine-protein kinase</keyword>
<evidence type="ECO:0000256" key="4">
    <source>
        <dbReference type="ARBA" id="ARBA00022729"/>
    </source>
</evidence>
<comment type="caution">
    <text evidence="10">The sequence shown here is derived from an EMBL/GenBank/DDBJ whole genome shotgun (WGS) entry which is preliminary data.</text>
</comment>
<protein>
    <recommendedName>
        <fullName evidence="9">Protein kinase domain-containing protein</fullName>
    </recommendedName>
</protein>
<evidence type="ECO:0000256" key="5">
    <source>
        <dbReference type="ARBA" id="ARBA00022989"/>
    </source>
</evidence>
<dbReference type="Gene3D" id="1.10.510.10">
    <property type="entry name" value="Transferase(Phosphotransferase) domain 1"/>
    <property type="match status" value="1"/>
</dbReference>
<feature type="compositionally biased region" description="Polar residues" evidence="8">
    <location>
        <begin position="129"/>
        <end position="144"/>
    </location>
</feature>